<dbReference type="NCBIfam" id="TIGR00016">
    <property type="entry name" value="ackA"/>
    <property type="match status" value="1"/>
</dbReference>
<dbReference type="InterPro" id="IPR004372">
    <property type="entry name" value="Ac/propionate_kinase"/>
</dbReference>
<comment type="subcellular location">
    <subcellularLocation>
        <location evidence="9">Cytoplasm</location>
    </subcellularLocation>
</comment>
<keyword evidence="2 9" id="KW-0963">Cytoplasm</keyword>
<evidence type="ECO:0000313" key="11">
    <source>
        <dbReference type="EMBL" id="MBT0962736.1"/>
    </source>
</evidence>
<evidence type="ECO:0000313" key="12">
    <source>
        <dbReference type="Proteomes" id="UP000694660"/>
    </source>
</evidence>
<feature type="binding site" evidence="9">
    <location>
        <begin position="212"/>
        <end position="216"/>
    </location>
    <ligand>
        <name>ATP</name>
        <dbReference type="ChEBI" id="CHEBI:30616"/>
    </ligand>
</feature>
<dbReference type="PANTHER" id="PTHR21060:SF21">
    <property type="entry name" value="ACETATE KINASE"/>
    <property type="match status" value="1"/>
</dbReference>
<dbReference type="PIRSF" id="PIRSF000722">
    <property type="entry name" value="Acetate_prop_kin"/>
    <property type="match status" value="1"/>
</dbReference>
<dbReference type="HAMAP" id="MF_00020">
    <property type="entry name" value="Acetate_kinase"/>
    <property type="match status" value="1"/>
</dbReference>
<dbReference type="EC" id="2.7.2.1" evidence="9"/>
<dbReference type="InterPro" id="IPR023865">
    <property type="entry name" value="Aliphatic_acid_kinase_CS"/>
</dbReference>
<organism evidence="11 12">
    <name type="scientific">Denitromonas iodatirespirans</name>
    <dbReference type="NCBI Taxonomy" id="2795389"/>
    <lineage>
        <taxon>Bacteria</taxon>
        <taxon>Pseudomonadati</taxon>
        <taxon>Pseudomonadota</taxon>
        <taxon>Betaproteobacteria</taxon>
        <taxon>Rhodocyclales</taxon>
        <taxon>Zoogloeaceae</taxon>
        <taxon>Denitromonas</taxon>
    </lineage>
</organism>
<dbReference type="PROSITE" id="PS01076">
    <property type="entry name" value="ACETATE_KINASE_2"/>
    <property type="match status" value="1"/>
</dbReference>
<evidence type="ECO:0000256" key="1">
    <source>
        <dbReference type="ARBA" id="ARBA00008748"/>
    </source>
</evidence>
<gene>
    <name evidence="9" type="primary">ackA</name>
    <name evidence="11" type="ORF">I8J34_16265</name>
</gene>
<evidence type="ECO:0000256" key="6">
    <source>
        <dbReference type="ARBA" id="ARBA00022777"/>
    </source>
</evidence>
<comment type="pathway">
    <text evidence="9">Metabolic intermediate biosynthesis; acetyl-CoA biosynthesis; acetyl-CoA from acetate: step 1/2.</text>
</comment>
<comment type="similarity">
    <text evidence="1 9 10">Belongs to the acetokinase family.</text>
</comment>
<dbReference type="RefSeq" id="WP_214362688.1">
    <property type="nucleotide sequence ID" value="NZ_JAEKFT010000020.1"/>
</dbReference>
<evidence type="ECO:0000256" key="9">
    <source>
        <dbReference type="HAMAP-Rule" id="MF_00020"/>
    </source>
</evidence>
<dbReference type="GO" id="GO:0005829">
    <property type="term" value="C:cytosol"/>
    <property type="evidence" value="ECO:0007669"/>
    <property type="project" value="TreeGrafter"/>
</dbReference>
<dbReference type="PRINTS" id="PR00471">
    <property type="entry name" value="ACETATEKNASE"/>
</dbReference>
<evidence type="ECO:0000256" key="2">
    <source>
        <dbReference type="ARBA" id="ARBA00022490"/>
    </source>
</evidence>
<dbReference type="SUPFAM" id="SSF53067">
    <property type="entry name" value="Actin-like ATPase domain"/>
    <property type="match status" value="2"/>
</dbReference>
<comment type="subunit">
    <text evidence="9">Homodimer.</text>
</comment>
<dbReference type="GO" id="GO:0000287">
    <property type="term" value="F:magnesium ion binding"/>
    <property type="evidence" value="ECO:0007669"/>
    <property type="project" value="UniProtKB-UniRule"/>
</dbReference>
<comment type="catalytic activity">
    <reaction evidence="9">
        <text>acetate + ATP = acetyl phosphate + ADP</text>
        <dbReference type="Rhea" id="RHEA:11352"/>
        <dbReference type="ChEBI" id="CHEBI:22191"/>
        <dbReference type="ChEBI" id="CHEBI:30089"/>
        <dbReference type="ChEBI" id="CHEBI:30616"/>
        <dbReference type="ChEBI" id="CHEBI:456216"/>
        <dbReference type="EC" id="2.7.2.1"/>
    </reaction>
</comment>
<dbReference type="GO" id="GO:0008776">
    <property type="term" value="F:acetate kinase activity"/>
    <property type="evidence" value="ECO:0007669"/>
    <property type="project" value="UniProtKB-UniRule"/>
</dbReference>
<feature type="binding site" evidence="9">
    <location>
        <position position="383"/>
    </location>
    <ligand>
        <name>Mg(2+)</name>
        <dbReference type="ChEBI" id="CHEBI:18420"/>
    </ligand>
</feature>
<keyword evidence="3 9" id="KW-0808">Transferase</keyword>
<name>A0A944DCV6_DENI1</name>
<keyword evidence="5 9" id="KW-0547">Nucleotide-binding</keyword>
<feature type="site" description="Transition state stabilizer" evidence="9">
    <location>
        <position position="184"/>
    </location>
</feature>
<comment type="caution">
    <text evidence="11">The sequence shown here is derived from an EMBL/GenBank/DDBJ whole genome shotgun (WGS) entry which is preliminary data.</text>
</comment>
<evidence type="ECO:0000256" key="8">
    <source>
        <dbReference type="ARBA" id="ARBA00022842"/>
    </source>
</evidence>
<feature type="binding site" evidence="9">
    <location>
        <begin position="332"/>
        <end position="336"/>
    </location>
    <ligand>
        <name>ATP</name>
        <dbReference type="ChEBI" id="CHEBI:30616"/>
    </ligand>
</feature>
<dbReference type="GO" id="GO:0006085">
    <property type="term" value="P:acetyl-CoA biosynthetic process"/>
    <property type="evidence" value="ECO:0007669"/>
    <property type="project" value="UniProtKB-UniRule"/>
</dbReference>
<evidence type="ECO:0000256" key="5">
    <source>
        <dbReference type="ARBA" id="ARBA00022741"/>
    </source>
</evidence>
<proteinExistence type="inferred from homology"/>
<feature type="active site" description="Proton donor/acceptor" evidence="9">
    <location>
        <position position="153"/>
    </location>
</feature>
<keyword evidence="12" id="KW-1185">Reference proteome</keyword>
<dbReference type="Proteomes" id="UP000694660">
    <property type="component" value="Unassembled WGS sequence"/>
</dbReference>
<dbReference type="PANTHER" id="PTHR21060">
    <property type="entry name" value="ACETATE KINASE"/>
    <property type="match status" value="1"/>
</dbReference>
<dbReference type="GO" id="GO:0006083">
    <property type="term" value="P:acetate metabolic process"/>
    <property type="evidence" value="ECO:0007669"/>
    <property type="project" value="TreeGrafter"/>
</dbReference>
<evidence type="ECO:0000256" key="3">
    <source>
        <dbReference type="ARBA" id="ARBA00022679"/>
    </source>
</evidence>
<comment type="cofactor">
    <cofactor evidence="9">
        <name>Mg(2+)</name>
        <dbReference type="ChEBI" id="CHEBI:18420"/>
    </cofactor>
    <cofactor evidence="9">
        <name>Mn(2+)</name>
        <dbReference type="ChEBI" id="CHEBI:29035"/>
    </cofactor>
    <text evidence="9">Mg(2+). Can also accept Mn(2+).</text>
</comment>
<dbReference type="InterPro" id="IPR000890">
    <property type="entry name" value="Aliphatic_acid_kin_short-chain"/>
</dbReference>
<dbReference type="Pfam" id="PF00871">
    <property type="entry name" value="Acetate_kinase"/>
    <property type="match status" value="1"/>
</dbReference>
<dbReference type="GO" id="GO:0005524">
    <property type="term" value="F:ATP binding"/>
    <property type="evidence" value="ECO:0007669"/>
    <property type="project" value="UniProtKB-KW"/>
</dbReference>
<evidence type="ECO:0000256" key="4">
    <source>
        <dbReference type="ARBA" id="ARBA00022723"/>
    </source>
</evidence>
<comment type="function">
    <text evidence="9">Catalyzes the formation of acetyl phosphate from acetate and ATP. Can also catalyze the reverse reaction.</text>
</comment>
<keyword evidence="6 9" id="KW-0418">Kinase</keyword>
<reference evidence="12" key="1">
    <citation type="journal article" date="2022" name="ISME J.">
        <title>Genetic and phylogenetic analysis of dissimilatory iodate-reducing bacteria identifies potential niches across the world's oceans.</title>
        <authorList>
            <person name="Reyes-Umana V."/>
            <person name="Henning Z."/>
            <person name="Lee K."/>
            <person name="Barnum T.P."/>
            <person name="Coates J.D."/>
        </authorList>
    </citation>
    <scope>NUCLEOTIDE SEQUENCE [LARGE SCALE GENOMIC DNA]</scope>
    <source>
        <strain evidence="12">IR12</strain>
    </source>
</reference>
<feature type="site" description="Transition state stabilizer" evidence="9">
    <location>
        <position position="245"/>
    </location>
</feature>
<evidence type="ECO:0000256" key="7">
    <source>
        <dbReference type="ARBA" id="ARBA00022840"/>
    </source>
</evidence>
<feature type="binding site" evidence="9">
    <location>
        <position position="15"/>
    </location>
    <ligand>
        <name>ATP</name>
        <dbReference type="ChEBI" id="CHEBI:30616"/>
    </ligand>
</feature>
<feature type="binding site" evidence="9">
    <location>
        <begin position="287"/>
        <end position="289"/>
    </location>
    <ligand>
        <name>ATP</name>
        <dbReference type="ChEBI" id="CHEBI:30616"/>
    </ligand>
</feature>
<feature type="binding site" evidence="9">
    <location>
        <position position="96"/>
    </location>
    <ligand>
        <name>substrate</name>
    </ligand>
</feature>
<dbReference type="InterPro" id="IPR043129">
    <property type="entry name" value="ATPase_NBD"/>
</dbReference>
<dbReference type="AlphaFoldDB" id="A0A944DCV6"/>
<keyword evidence="8 9" id="KW-0460">Magnesium</keyword>
<sequence>MKALWVLNAGSSSLKFALYPVEPGLADTPALAGQIEAIGSQPRLHARAAAGERFEADVPQPADDDQDAHHQSALDFLLDWMKTHTPRLDLIGVGHRVVHGGAKHSAPLLLDDTLVDALAEFEPLAPLHQPHNLRAVRAVARLMPQLPQVACFDTAFHRSQPPLAQRFALPRALHDEGVRRYGFHGLSYEYIARQLPQAIGAERARGAVIVAHLGNGASMCALRDGQSVASSMGFTAIDGLMMGTRSGSLDPGVLLYLMDRKHMDSAALSRLLYKESGLLGVSGISADMRDLLASPAPEAREAVELFCYRAARELGSLAAAAGGCDALVFTGGIGEHAAAVREGIVTRSAWLGLALDAEANTAHAERIDRAGSPVAIAVVPTNEEWMIARHALDMIGA</sequence>
<dbReference type="Gene3D" id="3.30.420.40">
    <property type="match status" value="2"/>
</dbReference>
<dbReference type="EMBL" id="JAEKFT010000020">
    <property type="protein sequence ID" value="MBT0962736.1"/>
    <property type="molecule type" value="Genomic_DNA"/>
</dbReference>
<protein>
    <recommendedName>
        <fullName evidence="9">Acetate kinase</fullName>
        <ecNumber evidence="9">2.7.2.1</ecNumber>
    </recommendedName>
    <alternativeName>
        <fullName evidence="9">Acetokinase</fullName>
    </alternativeName>
</protein>
<accession>A0A944DCV6</accession>
<keyword evidence="7 9" id="KW-0067">ATP-binding</keyword>
<feature type="binding site" evidence="9">
    <location>
        <position position="8"/>
    </location>
    <ligand>
        <name>Mg(2+)</name>
        <dbReference type="ChEBI" id="CHEBI:18420"/>
    </ligand>
</feature>
<keyword evidence="4 9" id="KW-0479">Metal-binding</keyword>
<evidence type="ECO:0000256" key="10">
    <source>
        <dbReference type="RuleBase" id="RU003835"/>
    </source>
</evidence>